<dbReference type="AlphaFoldDB" id="A0A553NCX3"/>
<dbReference type="InterPro" id="IPR043504">
    <property type="entry name" value="Peptidase_S1_PA_chymotrypsin"/>
</dbReference>
<dbReference type="EMBL" id="VCGU01000458">
    <property type="protein sequence ID" value="TRY63258.1"/>
    <property type="molecule type" value="Genomic_DNA"/>
</dbReference>
<feature type="domain" description="Peptidase S1" evidence="6">
    <location>
        <begin position="33"/>
        <end position="269"/>
    </location>
</feature>
<dbReference type="CDD" id="cd00190">
    <property type="entry name" value="Tryp_SPc"/>
    <property type="match status" value="1"/>
</dbReference>
<evidence type="ECO:0000256" key="4">
    <source>
        <dbReference type="RuleBase" id="RU363034"/>
    </source>
</evidence>
<evidence type="ECO:0000259" key="6">
    <source>
        <dbReference type="PROSITE" id="PS50240"/>
    </source>
</evidence>
<dbReference type="Pfam" id="PF00089">
    <property type="entry name" value="Trypsin"/>
    <property type="match status" value="1"/>
</dbReference>
<reference evidence="7 8" key="1">
    <citation type="journal article" date="2018" name="Nat. Ecol. Evol.">
        <title>Genomic signatures of mitonuclear coevolution across populations of Tigriopus californicus.</title>
        <authorList>
            <person name="Barreto F.S."/>
            <person name="Watson E.T."/>
            <person name="Lima T.G."/>
            <person name="Willett C.S."/>
            <person name="Edmands S."/>
            <person name="Li W."/>
            <person name="Burton R.S."/>
        </authorList>
    </citation>
    <scope>NUCLEOTIDE SEQUENCE [LARGE SCALE GENOMIC DNA]</scope>
    <source>
        <strain evidence="7 8">San Diego</strain>
    </source>
</reference>
<dbReference type="PROSITE" id="PS00135">
    <property type="entry name" value="TRYPSIN_SER"/>
    <property type="match status" value="1"/>
</dbReference>
<keyword evidence="4" id="KW-0378">Hydrolase</keyword>
<keyword evidence="4" id="KW-0645">Protease</keyword>
<dbReference type="InterPro" id="IPR009003">
    <property type="entry name" value="Peptidase_S1_PA"/>
</dbReference>
<evidence type="ECO:0000313" key="8">
    <source>
        <dbReference type="Proteomes" id="UP000318571"/>
    </source>
</evidence>
<sequence length="270" mass="28632">MKLFLVLVSVGLAAAARVPNTQSLMFPLGLNRIVGGEEATLGEFPWQVSIREFADTQLLHICGGSIMNEKWIITAAHCCSGFPSLFHVTSGDVDTLSDEGTEQHIEVEAIHRHPDYSSSGYANDICLLELAASFTFDEFVAPVALPEPLQQTDNGTMLTVTGFGVKIEGGLFPATTLMKVDVPVVADDVCKEAYSGFGGEVIDSMICAGYLEEGGFDACQGDSGGPYVISGSNVQVGVVSWGKGCAEAGYPGVNTEVSYFVDWIQETIGA</sequence>
<keyword evidence="5" id="KW-0732">Signal</keyword>
<dbReference type="PANTHER" id="PTHR24252:SF7">
    <property type="entry name" value="HYALIN"/>
    <property type="match status" value="1"/>
</dbReference>
<dbReference type="OMA" id="MNEKWII"/>
<keyword evidence="2" id="KW-0964">Secreted</keyword>
<dbReference type="PROSITE" id="PS50240">
    <property type="entry name" value="TRYPSIN_DOM"/>
    <property type="match status" value="1"/>
</dbReference>
<evidence type="ECO:0000256" key="5">
    <source>
        <dbReference type="SAM" id="SignalP"/>
    </source>
</evidence>
<dbReference type="Proteomes" id="UP000318571">
    <property type="component" value="Chromosome 10"/>
</dbReference>
<dbReference type="InterPro" id="IPR033116">
    <property type="entry name" value="TRYPSIN_SER"/>
</dbReference>
<proteinExistence type="predicted"/>
<dbReference type="OrthoDB" id="10059102at2759"/>
<dbReference type="GO" id="GO:0016485">
    <property type="term" value="P:protein processing"/>
    <property type="evidence" value="ECO:0007669"/>
    <property type="project" value="UniProtKB-ARBA"/>
</dbReference>
<keyword evidence="8" id="KW-1185">Reference proteome</keyword>
<dbReference type="SUPFAM" id="SSF50494">
    <property type="entry name" value="Trypsin-like serine proteases"/>
    <property type="match status" value="1"/>
</dbReference>
<gene>
    <name evidence="7" type="ORF">TCAL_02607</name>
</gene>
<dbReference type="PROSITE" id="PS00134">
    <property type="entry name" value="TRYPSIN_HIS"/>
    <property type="match status" value="1"/>
</dbReference>
<accession>A0A553NCX3</accession>
<dbReference type="STRING" id="6832.A0A553NCX3"/>
<dbReference type="GO" id="GO:0004252">
    <property type="term" value="F:serine-type endopeptidase activity"/>
    <property type="evidence" value="ECO:0007669"/>
    <property type="project" value="InterPro"/>
</dbReference>
<keyword evidence="3" id="KW-1015">Disulfide bond</keyword>
<name>A0A553NCX3_TIGCA</name>
<evidence type="ECO:0000256" key="2">
    <source>
        <dbReference type="ARBA" id="ARBA00022525"/>
    </source>
</evidence>
<dbReference type="GO" id="GO:0005576">
    <property type="term" value="C:extracellular region"/>
    <property type="evidence" value="ECO:0007669"/>
    <property type="project" value="UniProtKB-SubCell"/>
</dbReference>
<feature type="chain" id="PRO_5022195336" description="Peptidase S1 domain-containing protein" evidence="5">
    <location>
        <begin position="16"/>
        <end position="270"/>
    </location>
</feature>
<dbReference type="PRINTS" id="PR00722">
    <property type="entry name" value="CHYMOTRYPSIN"/>
</dbReference>
<evidence type="ECO:0000313" key="7">
    <source>
        <dbReference type="EMBL" id="TRY63258.1"/>
    </source>
</evidence>
<dbReference type="InterPro" id="IPR001314">
    <property type="entry name" value="Peptidase_S1A"/>
</dbReference>
<feature type="signal peptide" evidence="5">
    <location>
        <begin position="1"/>
        <end position="15"/>
    </location>
</feature>
<dbReference type="SMART" id="SM00020">
    <property type="entry name" value="Tryp_SPc"/>
    <property type="match status" value="1"/>
</dbReference>
<dbReference type="InterPro" id="IPR001254">
    <property type="entry name" value="Trypsin_dom"/>
</dbReference>
<comment type="caution">
    <text evidence="7">The sequence shown here is derived from an EMBL/GenBank/DDBJ whole genome shotgun (WGS) entry which is preliminary data.</text>
</comment>
<dbReference type="Gene3D" id="2.40.10.10">
    <property type="entry name" value="Trypsin-like serine proteases"/>
    <property type="match status" value="3"/>
</dbReference>
<evidence type="ECO:0000256" key="1">
    <source>
        <dbReference type="ARBA" id="ARBA00004613"/>
    </source>
</evidence>
<organism evidence="7 8">
    <name type="scientific">Tigriopus californicus</name>
    <name type="common">Marine copepod</name>
    <dbReference type="NCBI Taxonomy" id="6832"/>
    <lineage>
        <taxon>Eukaryota</taxon>
        <taxon>Metazoa</taxon>
        <taxon>Ecdysozoa</taxon>
        <taxon>Arthropoda</taxon>
        <taxon>Crustacea</taxon>
        <taxon>Multicrustacea</taxon>
        <taxon>Hexanauplia</taxon>
        <taxon>Copepoda</taxon>
        <taxon>Harpacticoida</taxon>
        <taxon>Harpacticidae</taxon>
        <taxon>Tigriopus</taxon>
    </lineage>
</organism>
<dbReference type="FunFam" id="2.40.10.10:FF:000047">
    <property type="entry name" value="Trypsin eta"/>
    <property type="match status" value="1"/>
</dbReference>
<evidence type="ECO:0000256" key="3">
    <source>
        <dbReference type="ARBA" id="ARBA00023157"/>
    </source>
</evidence>
<dbReference type="InterPro" id="IPR018114">
    <property type="entry name" value="TRYPSIN_HIS"/>
</dbReference>
<dbReference type="PANTHER" id="PTHR24252">
    <property type="entry name" value="ACROSIN-RELATED"/>
    <property type="match status" value="1"/>
</dbReference>
<keyword evidence="4" id="KW-0720">Serine protease</keyword>
<comment type="subcellular location">
    <subcellularLocation>
        <location evidence="1">Secreted</location>
    </subcellularLocation>
</comment>
<protein>
    <recommendedName>
        <fullName evidence="6">Peptidase S1 domain-containing protein</fullName>
    </recommendedName>
</protein>